<reference evidence="4" key="1">
    <citation type="submission" date="2018-05" db="EMBL/GenBank/DDBJ databases">
        <title>Micromonospora globispora sp. nov. and Micromonospora rugosa sp. nov., isolated from marine sediment.</title>
        <authorList>
            <person name="Carro L."/>
            <person name="Aysel V."/>
            <person name="Cetin D."/>
            <person name="Igual J.M."/>
            <person name="Klenk H.-P."/>
            <person name="Trujillo M.E."/>
            <person name="Sahin N."/>
        </authorList>
    </citation>
    <scope>NUCLEOTIDE SEQUENCE [LARGE SCALE GENOMIC DNA]</scope>
    <source>
        <strain evidence="4">S2904</strain>
    </source>
</reference>
<evidence type="ECO:0000256" key="1">
    <source>
        <dbReference type="SAM" id="MobiDB-lite"/>
    </source>
</evidence>
<keyword evidence="4" id="KW-1185">Reference proteome</keyword>
<feature type="region of interest" description="Disordered" evidence="1">
    <location>
        <begin position="1"/>
        <end position="83"/>
    </location>
</feature>
<dbReference type="Pfam" id="PF25583">
    <property type="entry name" value="WCX"/>
    <property type="match status" value="1"/>
</dbReference>
<dbReference type="EMBL" id="QGSV01000268">
    <property type="protein sequence ID" value="PWU45110.1"/>
    <property type="molecule type" value="Genomic_DNA"/>
</dbReference>
<dbReference type="Proteomes" id="UP000245683">
    <property type="component" value="Unassembled WGS sequence"/>
</dbReference>
<comment type="caution">
    <text evidence="3">The sequence shown here is derived from an EMBL/GenBank/DDBJ whole genome shotgun (WGS) entry which is preliminary data.</text>
</comment>
<evidence type="ECO:0000259" key="2">
    <source>
        <dbReference type="Pfam" id="PF25583"/>
    </source>
</evidence>
<evidence type="ECO:0000313" key="4">
    <source>
        <dbReference type="Proteomes" id="UP000245683"/>
    </source>
</evidence>
<organism evidence="3 4">
    <name type="scientific">Micromonospora globispora</name>
    <dbReference type="NCBI Taxonomy" id="1450148"/>
    <lineage>
        <taxon>Bacteria</taxon>
        <taxon>Bacillati</taxon>
        <taxon>Actinomycetota</taxon>
        <taxon>Actinomycetes</taxon>
        <taxon>Micromonosporales</taxon>
        <taxon>Micromonosporaceae</taxon>
        <taxon>Micromonospora</taxon>
    </lineage>
</organism>
<name>A0A317JXR5_9ACTN</name>
<feature type="compositionally biased region" description="Low complexity" evidence="1">
    <location>
        <begin position="63"/>
        <end position="83"/>
    </location>
</feature>
<protein>
    <recommendedName>
        <fullName evidence="2">WCX domain-containing protein</fullName>
    </recommendedName>
</protein>
<gene>
    <name evidence="3" type="ORF">DLJ46_22445</name>
</gene>
<sequence length="143" mass="14206">MVSGGPARPAAAHLPGVPGAFGGTARRAGRPPGPVRSRRDLGGGTPRTGGRGADLGRGDATRRCPGPASAAAPGARPRAGPVPVTATGEIEVTVPFDNEFWAVSAILSLGAAVEVLGPASMRQRVADEVRGAAAHYAVDSQGL</sequence>
<dbReference type="InterPro" id="IPR057727">
    <property type="entry name" value="WCX_dom"/>
</dbReference>
<dbReference type="AlphaFoldDB" id="A0A317JXR5"/>
<feature type="compositionally biased region" description="Gly residues" evidence="1">
    <location>
        <begin position="42"/>
        <end position="53"/>
    </location>
</feature>
<feature type="domain" description="WCX" evidence="2">
    <location>
        <begin position="73"/>
        <end position="133"/>
    </location>
</feature>
<proteinExistence type="predicted"/>
<evidence type="ECO:0000313" key="3">
    <source>
        <dbReference type="EMBL" id="PWU45110.1"/>
    </source>
</evidence>
<accession>A0A317JXR5</accession>